<dbReference type="InterPro" id="IPR021130">
    <property type="entry name" value="PRib-ATP_PPHydrolase-like"/>
</dbReference>
<accession>A0A221SXL1</accession>
<dbReference type="EMBL" id="CP021081">
    <property type="protein sequence ID" value="ASN81370.1"/>
    <property type="molecule type" value="Genomic_DNA"/>
</dbReference>
<sequence>MVQYNKLVRDRIPEIIERSGQSCTTEVLDADAYLQALLEKLGEEAAEVQAASPEERASELADVLEVLDAIMQATGLSEETVRGVQQEKRATRGGFQQRLFLRDVREG</sequence>
<dbReference type="Pfam" id="PF01503">
    <property type="entry name" value="PRA-PH"/>
    <property type="match status" value="1"/>
</dbReference>
<dbReference type="InterPro" id="IPR038735">
    <property type="entry name" value="MSMEG_1276-like_NTP-PPase_dom"/>
</dbReference>
<dbReference type="CDD" id="cd11532">
    <property type="entry name" value="NTP-PPase_COG4997"/>
    <property type="match status" value="1"/>
</dbReference>
<evidence type="ECO:0000313" key="1">
    <source>
        <dbReference type="EMBL" id="ASN81370.1"/>
    </source>
</evidence>
<dbReference type="KEGG" id="dfc:DFI_10410"/>
<dbReference type="RefSeq" id="WP_027463060.1">
    <property type="nucleotide sequence ID" value="NZ_CP021081.1"/>
</dbReference>
<dbReference type="AlphaFoldDB" id="A0A221SXL1"/>
<gene>
    <name evidence="1" type="ORF">DFI_10410</name>
</gene>
<reference evidence="1 2" key="1">
    <citation type="submission" date="2017-05" db="EMBL/GenBank/DDBJ databases">
        <title>The complete genome sequence of Deinococcus ficus isolated from the rhizosphere of the Ficus religiosa L. in Taiwan.</title>
        <authorList>
            <person name="Wu K.-M."/>
            <person name="Liao T.-L."/>
            <person name="Liu Y.-M."/>
            <person name="Young C.-C."/>
            <person name="Tsai S.-F."/>
        </authorList>
    </citation>
    <scope>NUCLEOTIDE SEQUENCE [LARGE SCALE GENOMIC DNA]</scope>
    <source>
        <strain evidence="1 2">CC-FR2-10</strain>
    </source>
</reference>
<dbReference type="SUPFAM" id="SSF101386">
    <property type="entry name" value="all-alpha NTP pyrophosphatases"/>
    <property type="match status" value="1"/>
</dbReference>
<evidence type="ECO:0000313" key="2">
    <source>
        <dbReference type="Proteomes" id="UP000259030"/>
    </source>
</evidence>
<evidence type="ECO:0008006" key="3">
    <source>
        <dbReference type="Google" id="ProtNLM"/>
    </source>
</evidence>
<organism evidence="1 2">
    <name type="scientific">Deinococcus ficus</name>
    <dbReference type="NCBI Taxonomy" id="317577"/>
    <lineage>
        <taxon>Bacteria</taxon>
        <taxon>Thermotogati</taxon>
        <taxon>Deinococcota</taxon>
        <taxon>Deinococci</taxon>
        <taxon>Deinococcales</taxon>
        <taxon>Deinococcaceae</taxon>
        <taxon>Deinococcus</taxon>
    </lineage>
</organism>
<name>A0A221SXL1_9DEIO</name>
<dbReference type="Gene3D" id="1.10.287.1080">
    <property type="entry name" value="MazG-like"/>
    <property type="match status" value="1"/>
</dbReference>
<proteinExistence type="predicted"/>
<keyword evidence="2" id="KW-1185">Reference proteome</keyword>
<dbReference type="Proteomes" id="UP000259030">
    <property type="component" value="Chromosome"/>
</dbReference>
<protein>
    <recommendedName>
        <fullName evidence="3">Phosphoribosyl-ATP pyrophosphohydrolase</fullName>
    </recommendedName>
</protein>